<accession>A0A428SR48</accession>
<dbReference type="Proteomes" id="UP000287144">
    <property type="component" value="Unassembled WGS sequence"/>
</dbReference>
<dbReference type="PANTHER" id="PTHR34618">
    <property type="entry name" value="SURFACE PROTEIN MAS1, PUTATIVE-RELATED"/>
    <property type="match status" value="1"/>
</dbReference>
<evidence type="ECO:0000256" key="2">
    <source>
        <dbReference type="SAM" id="SignalP"/>
    </source>
</evidence>
<keyword evidence="4" id="KW-1185">Reference proteome</keyword>
<feature type="chain" id="PRO_5019375352" description="GEgh 16 protein" evidence="2">
    <location>
        <begin position="22"/>
        <end position="331"/>
    </location>
</feature>
<organism evidence="3 4">
    <name type="scientific">Fusarium oligoseptatum</name>
    <dbReference type="NCBI Taxonomy" id="2604345"/>
    <lineage>
        <taxon>Eukaryota</taxon>
        <taxon>Fungi</taxon>
        <taxon>Dikarya</taxon>
        <taxon>Ascomycota</taxon>
        <taxon>Pezizomycotina</taxon>
        <taxon>Sordariomycetes</taxon>
        <taxon>Hypocreomycetidae</taxon>
        <taxon>Hypocreales</taxon>
        <taxon>Nectriaceae</taxon>
        <taxon>Fusarium</taxon>
        <taxon>Fusarium solani species complex</taxon>
    </lineage>
</organism>
<evidence type="ECO:0000313" key="4">
    <source>
        <dbReference type="Proteomes" id="UP000287144"/>
    </source>
</evidence>
<name>A0A428SR48_9HYPO</name>
<dbReference type="InterPro" id="IPR021476">
    <property type="entry name" value="Egh16-like"/>
</dbReference>
<evidence type="ECO:0008006" key="5">
    <source>
        <dbReference type="Google" id="ProtNLM"/>
    </source>
</evidence>
<dbReference type="PANTHER" id="PTHR34618:SF4">
    <property type="entry name" value="CAS1"/>
    <property type="match status" value="1"/>
</dbReference>
<feature type="signal peptide" evidence="2">
    <location>
        <begin position="1"/>
        <end position="21"/>
    </location>
</feature>
<feature type="region of interest" description="Disordered" evidence="1">
    <location>
        <begin position="209"/>
        <end position="331"/>
    </location>
</feature>
<keyword evidence="2" id="KW-0732">Signal</keyword>
<comment type="caution">
    <text evidence="3">The sequence shown here is derived from an EMBL/GenBank/DDBJ whole genome shotgun (WGS) entry which is preliminary data.</text>
</comment>
<evidence type="ECO:0000313" key="3">
    <source>
        <dbReference type="EMBL" id="RSL92265.1"/>
    </source>
</evidence>
<dbReference type="EMBL" id="NKCK01000206">
    <property type="protein sequence ID" value="RSL92265.1"/>
    <property type="molecule type" value="Genomic_DNA"/>
</dbReference>
<protein>
    <recommendedName>
        <fullName evidence="5">GEgh 16 protein</fullName>
    </recommendedName>
</protein>
<dbReference type="Pfam" id="PF11327">
    <property type="entry name" value="Egh16-like"/>
    <property type="match status" value="1"/>
</dbReference>
<sequence>MPSVKTAITWTILALAQLTAGHSVITNAVGDSGGAGMALGVDTTTPRDGTRRRPFQQDATRFRGDSAETVGETLGGGDNDVEAGTSAILAETNDDLPQVTQGGELTMTLHQVNSDGAGPYTCMINDDGTGQSWTDITVTQNVEGNERGRNRDGEASDFPLVASIPADQECTGTVAGQDNVCLVRCQNPARAGPFGGVVPVQMAGGNAGGANNATDDAANNDAANNDAANNNGADAANNGAANNDDTNNDAANNNGADANDNGAANNGAANNNAAVNNDASADNGAANENAAVNNGASANNGDEEEEEEEEEEEADNGSNNNNKVRALRFSA</sequence>
<evidence type="ECO:0000256" key="1">
    <source>
        <dbReference type="SAM" id="MobiDB-lite"/>
    </source>
</evidence>
<dbReference type="AlphaFoldDB" id="A0A428SR48"/>
<dbReference type="STRING" id="1325735.A0A428SR48"/>
<feature type="compositionally biased region" description="Acidic residues" evidence="1">
    <location>
        <begin position="301"/>
        <end position="315"/>
    </location>
</feature>
<proteinExistence type="predicted"/>
<reference evidence="3 4" key="1">
    <citation type="submission" date="2017-06" db="EMBL/GenBank/DDBJ databases">
        <title>Comparative genomic analysis of Ambrosia Fusariam Clade fungi.</title>
        <authorList>
            <person name="Stajich J.E."/>
            <person name="Carrillo J."/>
            <person name="Kijimoto T."/>
            <person name="Eskalen A."/>
            <person name="O'Donnell K."/>
            <person name="Kasson M."/>
        </authorList>
    </citation>
    <scope>NUCLEOTIDE SEQUENCE [LARGE SCALE GENOMIC DNA]</scope>
    <source>
        <strain evidence="3 4">NRRL62579</strain>
    </source>
</reference>
<feature type="compositionally biased region" description="Low complexity" evidence="1">
    <location>
        <begin position="209"/>
        <end position="300"/>
    </location>
</feature>
<gene>
    <name evidence="3" type="ORF">CEP52_013926</name>
</gene>